<keyword evidence="3" id="KW-1185">Reference proteome</keyword>
<dbReference type="AlphaFoldDB" id="A0A133U6C1"/>
<proteinExistence type="predicted"/>
<dbReference type="EMBL" id="LHXL01000024">
    <property type="protein sequence ID" value="KXA89754.1"/>
    <property type="molecule type" value="Genomic_DNA"/>
</dbReference>
<accession>A0A133U6C1</accession>
<name>A0A133U6C1_9EURY</name>
<dbReference type="Proteomes" id="UP000070589">
    <property type="component" value="Unassembled WGS sequence"/>
</dbReference>
<feature type="region of interest" description="Disordered" evidence="1">
    <location>
        <begin position="17"/>
        <end position="43"/>
    </location>
</feature>
<organism evidence="2 3">
    <name type="scientific">candidate division MSBL1 archaeon SCGC-AAA259D14</name>
    <dbReference type="NCBI Taxonomy" id="1698261"/>
    <lineage>
        <taxon>Archaea</taxon>
        <taxon>Methanobacteriati</taxon>
        <taxon>Methanobacteriota</taxon>
        <taxon>candidate division MSBL1</taxon>
    </lineage>
</organism>
<gene>
    <name evidence="2" type="ORF">AKJ62_02445</name>
</gene>
<evidence type="ECO:0000313" key="3">
    <source>
        <dbReference type="Proteomes" id="UP000070589"/>
    </source>
</evidence>
<feature type="compositionally biased region" description="Basic and acidic residues" evidence="1">
    <location>
        <begin position="17"/>
        <end position="26"/>
    </location>
</feature>
<protein>
    <submittedName>
        <fullName evidence="2">Uncharacterized protein</fullName>
    </submittedName>
</protein>
<comment type="caution">
    <text evidence="2">The sequence shown here is derived from an EMBL/GenBank/DDBJ whole genome shotgun (WGS) entry which is preliminary data.</text>
</comment>
<evidence type="ECO:0000256" key="1">
    <source>
        <dbReference type="SAM" id="MobiDB-lite"/>
    </source>
</evidence>
<feature type="compositionally biased region" description="Polar residues" evidence="1">
    <location>
        <begin position="27"/>
        <end position="40"/>
    </location>
</feature>
<evidence type="ECO:0000313" key="2">
    <source>
        <dbReference type="EMBL" id="KXA89754.1"/>
    </source>
</evidence>
<reference evidence="2 3" key="1">
    <citation type="journal article" date="2016" name="Sci. Rep.">
        <title>Metabolic traits of an uncultured archaeal lineage -MSBL1- from brine pools of the Red Sea.</title>
        <authorList>
            <person name="Mwirichia R."/>
            <person name="Alam I."/>
            <person name="Rashid M."/>
            <person name="Vinu M."/>
            <person name="Ba-Alawi W."/>
            <person name="Anthony Kamau A."/>
            <person name="Kamanda Ngugi D."/>
            <person name="Goker M."/>
            <person name="Klenk H.P."/>
            <person name="Bajic V."/>
            <person name="Stingl U."/>
        </authorList>
    </citation>
    <scope>NUCLEOTIDE SEQUENCE [LARGE SCALE GENOMIC DNA]</scope>
    <source>
        <strain evidence="2">SCGC-AAA259D14</strain>
    </source>
</reference>
<sequence length="86" mass="9905">MKRDPFEEIEKKMKEMMEEGMPESKRSISIKQTGDGTTVDVSGDVSDEEIDRLKERYPDADIRVEGKSLEEEEGPIIEVIDEENEK</sequence>